<evidence type="ECO:0000313" key="6">
    <source>
        <dbReference type="Proteomes" id="UP001596174"/>
    </source>
</evidence>
<dbReference type="SMART" id="SM00637">
    <property type="entry name" value="CBD_II"/>
    <property type="match status" value="1"/>
</dbReference>
<dbReference type="InterPro" id="IPR008965">
    <property type="entry name" value="CBM2/CBM3_carb-bd_dom_sf"/>
</dbReference>
<dbReference type="Proteomes" id="UP001596174">
    <property type="component" value="Unassembled WGS sequence"/>
</dbReference>
<dbReference type="InterPro" id="IPR012291">
    <property type="entry name" value="CBM2_carb-bd_dom_sf"/>
</dbReference>
<feature type="chain" id="PRO_5045653657" evidence="3">
    <location>
        <begin position="35"/>
        <end position="594"/>
    </location>
</feature>
<feature type="signal peptide" evidence="3">
    <location>
        <begin position="1"/>
        <end position="34"/>
    </location>
</feature>
<dbReference type="PROSITE" id="PS51173">
    <property type="entry name" value="CBM2"/>
    <property type="match status" value="1"/>
</dbReference>
<sequence length="594" mass="62348">MHRKSRRRVVFAAGVATVLALPIAGLLVTQGADASNTVAINVNASQNLGIVPSIANGVNTATFDGHLNDSAATAALAGAGVDALRYPGGSTADAYRWQTNTTVDGLGYANPANGFDDFMGIARKIGASPVITVNYGSGTAAEAAAWVRYANVTKHYGVKYWELGNEIPGDGTYGSMWEHNLKPKGATAYANNIADYITEMKAADPSIKVGAVLTLHNSWPDGLVASKYGDTADWNTTVLKKDGPKLDFVILHYYPTSKSEADLLTQYRTIASIVQATRAEITKYAGSNAAKIQIMITETDAGFESDSVPAALYTADSYMTFLQNKVQNIDWWDEHNGPSNITTLPDGSTDYGDGGILSAGGCAGSVCEPAANTPFPAYYGLKAVGAFAAPGARMVRATTSNSTVTAYAVRTSSGLNLLLVNHSAKTSEPVSISYAGFNPANVTSAQQFSEANKKLQQIPGVKAHGLTLPAYSITVLKLANAGAAPIAATSCTVTTGNSVSWRGGYTENVRITNTGSKAASAWKVTFGLPAHERLTASWNATHTQRGNLVTLRPVDYDRTIAAGATLPFGFTASDSGTAARPTWYALNGVRCNGH</sequence>
<name>A0ABW1GAY9_9ACTN</name>
<keyword evidence="1 3" id="KW-0732">Signal</keyword>
<dbReference type="Gene3D" id="2.60.40.290">
    <property type="match status" value="1"/>
</dbReference>
<protein>
    <submittedName>
        <fullName evidence="5">Cellulose binding domain-containing protein</fullName>
    </submittedName>
</protein>
<dbReference type="SUPFAM" id="SSF49384">
    <property type="entry name" value="Carbohydrate-binding domain"/>
    <property type="match status" value="1"/>
</dbReference>
<dbReference type="Gene3D" id="2.60.40.1180">
    <property type="entry name" value="Golgi alpha-mannosidase II"/>
    <property type="match status" value="1"/>
</dbReference>
<dbReference type="InterPro" id="IPR006311">
    <property type="entry name" value="TAT_signal"/>
</dbReference>
<reference evidence="6" key="1">
    <citation type="journal article" date="2019" name="Int. J. Syst. Evol. Microbiol.">
        <title>The Global Catalogue of Microorganisms (GCM) 10K type strain sequencing project: providing services to taxonomists for standard genome sequencing and annotation.</title>
        <authorList>
            <consortium name="The Broad Institute Genomics Platform"/>
            <consortium name="The Broad Institute Genome Sequencing Center for Infectious Disease"/>
            <person name="Wu L."/>
            <person name="Ma J."/>
        </authorList>
    </citation>
    <scope>NUCLEOTIDE SEQUENCE [LARGE SCALE GENOMIC DNA]</scope>
    <source>
        <strain evidence="6">JCM 4816</strain>
    </source>
</reference>
<dbReference type="PANTHER" id="PTHR43576:SF3">
    <property type="entry name" value="ALPHA-L-ARABINOFURANOSIDASE C"/>
    <property type="match status" value="1"/>
</dbReference>
<dbReference type="Gene3D" id="3.20.20.80">
    <property type="entry name" value="Glycosidases"/>
    <property type="match status" value="1"/>
</dbReference>
<evidence type="ECO:0000256" key="3">
    <source>
        <dbReference type="SAM" id="SignalP"/>
    </source>
</evidence>
<dbReference type="EMBL" id="JBHSQJ010000122">
    <property type="protein sequence ID" value="MFC5910551.1"/>
    <property type="molecule type" value="Genomic_DNA"/>
</dbReference>
<dbReference type="InterPro" id="IPR017853">
    <property type="entry name" value="GH"/>
</dbReference>
<organism evidence="5 6">
    <name type="scientific">Streptacidiphilus monticola</name>
    <dbReference type="NCBI Taxonomy" id="2161674"/>
    <lineage>
        <taxon>Bacteria</taxon>
        <taxon>Bacillati</taxon>
        <taxon>Actinomycetota</taxon>
        <taxon>Actinomycetes</taxon>
        <taxon>Kitasatosporales</taxon>
        <taxon>Streptomycetaceae</taxon>
        <taxon>Streptacidiphilus</taxon>
    </lineage>
</organism>
<dbReference type="Pfam" id="PF00553">
    <property type="entry name" value="CBM_2"/>
    <property type="match status" value="1"/>
</dbReference>
<keyword evidence="2" id="KW-0119">Carbohydrate metabolism</keyword>
<dbReference type="InterPro" id="IPR013780">
    <property type="entry name" value="Glyco_hydro_b"/>
</dbReference>
<evidence type="ECO:0000256" key="2">
    <source>
        <dbReference type="ARBA" id="ARBA00023326"/>
    </source>
</evidence>
<keyword evidence="6" id="KW-1185">Reference proteome</keyword>
<evidence type="ECO:0000313" key="5">
    <source>
        <dbReference type="EMBL" id="MFC5910551.1"/>
    </source>
</evidence>
<accession>A0ABW1GAY9</accession>
<gene>
    <name evidence="5" type="ORF">ACFP3V_25455</name>
</gene>
<evidence type="ECO:0000256" key="1">
    <source>
        <dbReference type="ARBA" id="ARBA00022729"/>
    </source>
</evidence>
<keyword evidence="2" id="KW-0624">Polysaccharide degradation</keyword>
<dbReference type="PROSITE" id="PS51318">
    <property type="entry name" value="TAT"/>
    <property type="match status" value="1"/>
</dbReference>
<dbReference type="RefSeq" id="WP_380587921.1">
    <property type="nucleotide sequence ID" value="NZ_JBHSQJ010000122.1"/>
</dbReference>
<feature type="domain" description="CBM2" evidence="4">
    <location>
        <begin position="484"/>
        <end position="594"/>
    </location>
</feature>
<comment type="caution">
    <text evidence="5">The sequence shown here is derived from an EMBL/GenBank/DDBJ whole genome shotgun (WGS) entry which is preliminary data.</text>
</comment>
<proteinExistence type="predicted"/>
<dbReference type="PANTHER" id="PTHR43576">
    <property type="entry name" value="ALPHA-L-ARABINOFURANOSIDASE C-RELATED"/>
    <property type="match status" value="1"/>
</dbReference>
<evidence type="ECO:0000259" key="4">
    <source>
        <dbReference type="PROSITE" id="PS51173"/>
    </source>
</evidence>
<dbReference type="SUPFAM" id="SSF51445">
    <property type="entry name" value="(Trans)glycosidases"/>
    <property type="match status" value="1"/>
</dbReference>
<dbReference type="InterPro" id="IPR001919">
    <property type="entry name" value="CBD2"/>
</dbReference>